<accession>A0A5K7WZM0</accession>
<dbReference type="AlphaFoldDB" id="A0A5K7WZM0"/>
<sequence>MLEIFPLYKEIRSFLDEIIFNLIAIICFVKFVDYYILKITNLYDKSIRFPKNLDEFLASNVSIDDVFKKMLQVEVKEINSIECIKKVEEIIIKEYGKDLKYLNIIVNAKIKNNYFVIFIPVMVAIFVFIFTKLTVPELGKTSSVKYFLDLIYCICVIMISIAKFHHKYGIERDKLIFIKEIIDKIKKD</sequence>
<name>A0A5K7WZM0_9BACL</name>
<evidence type="ECO:0000313" key="3">
    <source>
        <dbReference type="Proteomes" id="UP000326951"/>
    </source>
</evidence>
<keyword evidence="1" id="KW-1133">Transmembrane helix</keyword>
<keyword evidence="1" id="KW-0472">Membrane</keyword>
<evidence type="ECO:0000313" key="2">
    <source>
        <dbReference type="EMBL" id="BBN99179.1"/>
    </source>
</evidence>
<keyword evidence="1" id="KW-0812">Transmembrane</keyword>
<feature type="transmembrane region" description="Helical" evidence="1">
    <location>
        <begin position="146"/>
        <end position="164"/>
    </location>
</feature>
<feature type="transmembrane region" description="Helical" evidence="1">
    <location>
        <begin position="18"/>
        <end position="37"/>
    </location>
</feature>
<gene>
    <name evidence="2" type="ORF">St703_18840</name>
</gene>
<evidence type="ECO:0000256" key="1">
    <source>
        <dbReference type="SAM" id="Phobius"/>
    </source>
</evidence>
<organism evidence="2 3">
    <name type="scientific">Sporolactobacillus terrae</name>
    <dbReference type="NCBI Taxonomy" id="269673"/>
    <lineage>
        <taxon>Bacteria</taxon>
        <taxon>Bacillati</taxon>
        <taxon>Bacillota</taxon>
        <taxon>Bacilli</taxon>
        <taxon>Bacillales</taxon>
        <taxon>Sporolactobacillaceae</taxon>
        <taxon>Sporolactobacillus</taxon>
    </lineage>
</organism>
<feature type="transmembrane region" description="Helical" evidence="1">
    <location>
        <begin position="114"/>
        <end position="134"/>
    </location>
</feature>
<dbReference type="Proteomes" id="UP000326951">
    <property type="component" value="Chromosome"/>
</dbReference>
<reference evidence="2 3" key="1">
    <citation type="submission" date="2019-09" db="EMBL/GenBank/DDBJ databases">
        <title>Complete genome sequence of Sporolactobacillus terrae 70-3.</title>
        <authorList>
            <person name="Tanaka N."/>
            <person name="Shiwa Y."/>
            <person name="Fujita N."/>
            <person name="Tanasupawat S."/>
        </authorList>
    </citation>
    <scope>NUCLEOTIDE SEQUENCE [LARGE SCALE GENOMIC DNA]</scope>
    <source>
        <strain evidence="2 3">70-3</strain>
    </source>
</reference>
<proteinExistence type="predicted"/>
<dbReference type="EMBL" id="AP021853">
    <property type="protein sequence ID" value="BBN99179.1"/>
    <property type="molecule type" value="Genomic_DNA"/>
</dbReference>
<protein>
    <submittedName>
        <fullName evidence="2">Uncharacterized protein</fullName>
    </submittedName>
</protein>